<dbReference type="Gene3D" id="1.10.287.110">
    <property type="entry name" value="DnaJ domain"/>
    <property type="match status" value="1"/>
</dbReference>
<dbReference type="Pfam" id="PF01841">
    <property type="entry name" value="Transglut_core"/>
    <property type="match status" value="1"/>
</dbReference>
<dbReference type="InterPro" id="IPR036869">
    <property type="entry name" value="J_dom_sf"/>
</dbReference>
<evidence type="ECO:0000313" key="3">
    <source>
        <dbReference type="Proteomes" id="UP001642484"/>
    </source>
</evidence>
<sequence>MSSTPMPDLAMHRGIQKAELLGWLAHIRYLNGLCSDPLLQGIMLSRYGGKLQEPVSITHVMYSVDFDIDLCVPKLPALASSYRAARLGKGHPLHVAICYTALCRAVQIPARLIRGFELAKPGVDLTRRWCRLGPKARKLCHNFTKGGMEQQAALDLASESEKSGDCDLEEDVMRSFMSVWVECFDKSLGLWVSVDPFGPIATTQPADLWLHPARHWMCAADDHLRGGDYCELLDVADRYWPQNDEYRRARADTVSWDHKSVWWNTSLKRSSGEIHELGQKALPQAAENKKASPKQMKAAAQVRKWLCPKARKSKAERQGLTGFSSLEPFEANLRNLQNFLQKRGVLPWLKSDDHSERVLGRFVDNLRIVKKKGKLSAENLQQLNSWCPLWKDFGEAVPPVVPLADIPEDPEPRGPVGQACTVQLSHVRATLELARCRSSSERRSLLRRMQVEFHPDKNVDSANVRPMFDFVQSMWEKEFGKNMTNMTKSSGAAVS</sequence>
<dbReference type="Proteomes" id="UP001642484">
    <property type="component" value="Unassembled WGS sequence"/>
</dbReference>
<dbReference type="InterPro" id="IPR002931">
    <property type="entry name" value="Transglutaminase-like"/>
</dbReference>
<proteinExistence type="predicted"/>
<evidence type="ECO:0000313" key="2">
    <source>
        <dbReference type="EMBL" id="CAK9035277.1"/>
    </source>
</evidence>
<feature type="domain" description="Transglutaminase-like" evidence="1">
    <location>
        <begin position="81"/>
        <end position="196"/>
    </location>
</feature>
<dbReference type="Gene3D" id="3.90.260.10">
    <property type="entry name" value="Transglutaminase-like"/>
    <property type="match status" value="1"/>
</dbReference>
<name>A0ABP0L7Z6_9DINO</name>
<protein>
    <recommendedName>
        <fullName evidence="1">Transglutaminase-like domain-containing protein</fullName>
    </recommendedName>
</protein>
<dbReference type="EMBL" id="CAXAMN010011447">
    <property type="protein sequence ID" value="CAK9035277.1"/>
    <property type="molecule type" value="Genomic_DNA"/>
</dbReference>
<keyword evidence="3" id="KW-1185">Reference proteome</keyword>
<reference evidence="2 3" key="1">
    <citation type="submission" date="2024-02" db="EMBL/GenBank/DDBJ databases">
        <authorList>
            <person name="Chen Y."/>
            <person name="Shah S."/>
            <person name="Dougan E. K."/>
            <person name="Thang M."/>
            <person name="Chan C."/>
        </authorList>
    </citation>
    <scope>NUCLEOTIDE SEQUENCE [LARGE SCALE GENOMIC DNA]</scope>
</reference>
<accession>A0ABP0L7Z6</accession>
<dbReference type="InterPro" id="IPR038765">
    <property type="entry name" value="Papain-like_cys_pep_sf"/>
</dbReference>
<gene>
    <name evidence="2" type="ORF">CCMP2556_LOCUS19831</name>
</gene>
<dbReference type="SUPFAM" id="SSF54001">
    <property type="entry name" value="Cysteine proteinases"/>
    <property type="match status" value="1"/>
</dbReference>
<organism evidence="2 3">
    <name type="scientific">Durusdinium trenchii</name>
    <dbReference type="NCBI Taxonomy" id="1381693"/>
    <lineage>
        <taxon>Eukaryota</taxon>
        <taxon>Sar</taxon>
        <taxon>Alveolata</taxon>
        <taxon>Dinophyceae</taxon>
        <taxon>Suessiales</taxon>
        <taxon>Symbiodiniaceae</taxon>
        <taxon>Durusdinium</taxon>
    </lineage>
</organism>
<dbReference type="InterPro" id="IPR036985">
    <property type="entry name" value="Transglutaminase-like_sf"/>
</dbReference>
<comment type="caution">
    <text evidence="2">The sequence shown here is derived from an EMBL/GenBank/DDBJ whole genome shotgun (WGS) entry which is preliminary data.</text>
</comment>
<evidence type="ECO:0000259" key="1">
    <source>
        <dbReference type="Pfam" id="PF01841"/>
    </source>
</evidence>